<proteinExistence type="predicted"/>
<feature type="chain" id="PRO_5006447864" evidence="1">
    <location>
        <begin position="24"/>
        <end position="152"/>
    </location>
</feature>
<accession>A0A0R3RY30</accession>
<reference evidence="3" key="1">
    <citation type="submission" date="2017-02" db="UniProtKB">
        <authorList>
            <consortium name="WormBaseParasite"/>
        </authorList>
    </citation>
    <scope>IDENTIFICATION</scope>
</reference>
<name>A0A0R3RY30_9BILA</name>
<protein>
    <submittedName>
        <fullName evidence="3">PUD1_2 domain-containing protein</fullName>
    </submittedName>
</protein>
<evidence type="ECO:0000313" key="3">
    <source>
        <dbReference type="WBParaSite" id="EEL_0000716801-mRNA-1"/>
    </source>
</evidence>
<evidence type="ECO:0000256" key="1">
    <source>
        <dbReference type="SAM" id="SignalP"/>
    </source>
</evidence>
<keyword evidence="1" id="KW-0732">Signal</keyword>
<dbReference type="Proteomes" id="UP000050640">
    <property type="component" value="Unplaced"/>
</dbReference>
<feature type="signal peptide" evidence="1">
    <location>
        <begin position="1"/>
        <end position="23"/>
    </location>
</feature>
<sequence length="152" mass="17756">MKYQLLNQFSSFILFLMVILVEACDIEVRLKSETEKPFRFHLSVESAKYWSDRVVVTGKSVKQADGSFTNYHVFHVKGDHCDEKNWHLFVWGLKEGSTLSEPVWKIADHIKFKMESLSLGLLQWQPHIYVTVNNDLKMHIGPQFGVAWCEYC</sequence>
<evidence type="ECO:0000313" key="2">
    <source>
        <dbReference type="Proteomes" id="UP000050640"/>
    </source>
</evidence>
<dbReference type="AlphaFoldDB" id="A0A0R3RY30"/>
<organism evidence="2 3">
    <name type="scientific">Elaeophora elaphi</name>
    <dbReference type="NCBI Taxonomy" id="1147741"/>
    <lineage>
        <taxon>Eukaryota</taxon>
        <taxon>Metazoa</taxon>
        <taxon>Ecdysozoa</taxon>
        <taxon>Nematoda</taxon>
        <taxon>Chromadorea</taxon>
        <taxon>Rhabditida</taxon>
        <taxon>Spirurina</taxon>
        <taxon>Spiruromorpha</taxon>
        <taxon>Filarioidea</taxon>
        <taxon>Onchocercidae</taxon>
        <taxon>Elaeophora</taxon>
    </lineage>
</organism>
<dbReference type="WBParaSite" id="EEL_0000716801-mRNA-1">
    <property type="protein sequence ID" value="EEL_0000716801-mRNA-1"/>
    <property type="gene ID" value="EEL_0000716801"/>
</dbReference>
<keyword evidence="2" id="KW-1185">Reference proteome</keyword>